<dbReference type="SMART" id="SM00388">
    <property type="entry name" value="HisKA"/>
    <property type="match status" value="1"/>
</dbReference>
<evidence type="ECO:0000259" key="17">
    <source>
        <dbReference type="PROSITE" id="PS50894"/>
    </source>
</evidence>
<feature type="modified residue" description="Phosphohistidine" evidence="13">
    <location>
        <position position="580"/>
    </location>
</feature>
<dbReference type="Proteomes" id="UP001172083">
    <property type="component" value="Unassembled WGS sequence"/>
</dbReference>
<evidence type="ECO:0000256" key="3">
    <source>
        <dbReference type="ARBA" id="ARBA00012438"/>
    </source>
</evidence>
<evidence type="ECO:0000256" key="2">
    <source>
        <dbReference type="ARBA" id="ARBA00004429"/>
    </source>
</evidence>
<organism evidence="18 19">
    <name type="scientific">Agaribacillus aureus</name>
    <dbReference type="NCBI Taxonomy" id="3051825"/>
    <lineage>
        <taxon>Bacteria</taxon>
        <taxon>Pseudomonadati</taxon>
        <taxon>Bacteroidota</taxon>
        <taxon>Cytophagia</taxon>
        <taxon>Cytophagales</taxon>
        <taxon>Splendidivirgaceae</taxon>
        <taxon>Agaribacillus</taxon>
    </lineage>
</organism>
<dbReference type="InterPro" id="IPR003594">
    <property type="entry name" value="HATPase_dom"/>
</dbReference>
<evidence type="ECO:0000256" key="4">
    <source>
        <dbReference type="ARBA" id="ARBA00022475"/>
    </source>
</evidence>
<evidence type="ECO:0000256" key="9">
    <source>
        <dbReference type="ARBA" id="ARBA00022777"/>
    </source>
</evidence>
<dbReference type="Pfam" id="PF01627">
    <property type="entry name" value="Hpt"/>
    <property type="match status" value="1"/>
</dbReference>
<dbReference type="Pfam" id="PF00512">
    <property type="entry name" value="HisKA"/>
    <property type="match status" value="1"/>
</dbReference>
<comment type="catalytic activity">
    <reaction evidence="1">
        <text>ATP + protein L-histidine = ADP + protein N-phospho-L-histidine.</text>
        <dbReference type="EC" id="2.7.13.3"/>
    </reaction>
</comment>
<dbReference type="SUPFAM" id="SSF47384">
    <property type="entry name" value="Homodimeric domain of signal transducing histidine kinase"/>
    <property type="match status" value="1"/>
</dbReference>
<keyword evidence="9" id="KW-0418">Kinase</keyword>
<keyword evidence="8" id="KW-0812">Transmembrane</keyword>
<keyword evidence="5" id="KW-0997">Cell inner membrane</keyword>
<evidence type="ECO:0000256" key="11">
    <source>
        <dbReference type="ARBA" id="ARBA00022989"/>
    </source>
</evidence>
<keyword evidence="4" id="KW-1003">Cell membrane</keyword>
<dbReference type="PROSITE" id="PS50109">
    <property type="entry name" value="HIS_KIN"/>
    <property type="match status" value="1"/>
</dbReference>
<dbReference type="InterPro" id="IPR001789">
    <property type="entry name" value="Sig_transdc_resp-reg_receiver"/>
</dbReference>
<dbReference type="Gene3D" id="1.10.287.130">
    <property type="match status" value="1"/>
</dbReference>
<evidence type="ECO:0000256" key="12">
    <source>
        <dbReference type="ARBA" id="ARBA00023136"/>
    </source>
</evidence>
<keyword evidence="6 14" id="KW-0597">Phosphoprotein</keyword>
<feature type="domain" description="Histidine kinase" evidence="15">
    <location>
        <begin position="162"/>
        <end position="383"/>
    </location>
</feature>
<feature type="modified residue" description="4-aspartylphosphate" evidence="14">
    <location>
        <position position="451"/>
    </location>
</feature>
<evidence type="ECO:0000259" key="15">
    <source>
        <dbReference type="PROSITE" id="PS50109"/>
    </source>
</evidence>
<evidence type="ECO:0000313" key="18">
    <source>
        <dbReference type="EMBL" id="MDN5213921.1"/>
    </source>
</evidence>
<evidence type="ECO:0000256" key="8">
    <source>
        <dbReference type="ARBA" id="ARBA00022692"/>
    </source>
</evidence>
<dbReference type="InterPro" id="IPR036890">
    <property type="entry name" value="HATPase_C_sf"/>
</dbReference>
<evidence type="ECO:0000256" key="14">
    <source>
        <dbReference type="PROSITE-ProRule" id="PRU00169"/>
    </source>
</evidence>
<dbReference type="Pfam" id="PF02518">
    <property type="entry name" value="HATPase_c"/>
    <property type="match status" value="1"/>
</dbReference>
<dbReference type="InterPro" id="IPR008207">
    <property type="entry name" value="Sig_transdc_His_kin_Hpt_dom"/>
</dbReference>
<dbReference type="Gene3D" id="3.40.50.2300">
    <property type="match status" value="1"/>
</dbReference>
<dbReference type="PROSITE" id="PS50110">
    <property type="entry name" value="RESPONSE_REGULATORY"/>
    <property type="match status" value="1"/>
</dbReference>
<dbReference type="InterPro" id="IPR036641">
    <property type="entry name" value="HPT_dom_sf"/>
</dbReference>
<dbReference type="SUPFAM" id="SSF52172">
    <property type="entry name" value="CheY-like"/>
    <property type="match status" value="1"/>
</dbReference>
<dbReference type="SUPFAM" id="SSF47226">
    <property type="entry name" value="Histidine-containing phosphotransfer domain, HPT domain"/>
    <property type="match status" value="1"/>
</dbReference>
<keyword evidence="19" id="KW-1185">Reference proteome</keyword>
<dbReference type="RefSeq" id="WP_346759260.1">
    <property type="nucleotide sequence ID" value="NZ_JAUJEB010000004.1"/>
</dbReference>
<dbReference type="InterPro" id="IPR036097">
    <property type="entry name" value="HisK_dim/P_sf"/>
</dbReference>
<dbReference type="InterPro" id="IPR011006">
    <property type="entry name" value="CheY-like_superfamily"/>
</dbReference>
<dbReference type="EC" id="2.7.13.3" evidence="3"/>
<accession>A0ABT8LC36</accession>
<dbReference type="InterPro" id="IPR003661">
    <property type="entry name" value="HisK_dim/P_dom"/>
</dbReference>
<keyword evidence="11" id="KW-1133">Transmembrane helix</keyword>
<evidence type="ECO:0000256" key="1">
    <source>
        <dbReference type="ARBA" id="ARBA00000085"/>
    </source>
</evidence>
<evidence type="ECO:0000256" key="5">
    <source>
        <dbReference type="ARBA" id="ARBA00022519"/>
    </source>
</evidence>
<dbReference type="EMBL" id="JAUJEB010000004">
    <property type="protein sequence ID" value="MDN5213921.1"/>
    <property type="molecule type" value="Genomic_DNA"/>
</dbReference>
<dbReference type="SUPFAM" id="SSF55874">
    <property type="entry name" value="ATPase domain of HSP90 chaperone/DNA topoisomerase II/histidine kinase"/>
    <property type="match status" value="1"/>
</dbReference>
<comment type="caution">
    <text evidence="18">The sequence shown here is derived from an EMBL/GenBank/DDBJ whole genome shotgun (WGS) entry which is preliminary data.</text>
</comment>
<keyword evidence="12" id="KW-0472">Membrane</keyword>
<keyword evidence="7" id="KW-0808">Transferase</keyword>
<evidence type="ECO:0000256" key="6">
    <source>
        <dbReference type="ARBA" id="ARBA00022553"/>
    </source>
</evidence>
<dbReference type="Pfam" id="PF00072">
    <property type="entry name" value="Response_reg"/>
    <property type="match status" value="1"/>
</dbReference>
<keyword evidence="10 18" id="KW-0067">ATP-binding</keyword>
<dbReference type="Gene3D" id="1.20.120.160">
    <property type="entry name" value="HPT domain"/>
    <property type="match status" value="1"/>
</dbReference>
<sequence>MKLQDFKSKFLQSWVQFVLMDEKGNLMETCNTLFSFPENYGNLFDEIPFLDSISQTLADLKLGAEVAYPCINVELLDFKGFCDYVFYKIDYNNQHRILWILMNFSDHYTHLIDLQQQRNESVIQKELLEIEKKNAILAGELLKYKNEELKRIQKLKTAFFSKVSHEIRTPINGILGIAQLLRENKDPETVEEYAGIIFETSKHLSTIVNDVLDLSKIESDKISFEKISFDIRSVVSAVTAAFVYLGKEKGIQVISNVWDNVPKLIVGDQVRISQILYNLLSNSLKFTKEGKISLDVQVHSIQGDQIEIRFEIKDTGIGISAENLARIFEPYEQATADTTRNYGGTGLGLHIVQQLIKRQNGSIDVASEPDKGTTFTFVIPFEISAAEPSKVTDDTSINRNLKILVGEDNPLNQKILTEFIKKWGFRHETVDNGHGVITKLGQSAFDLIILDYKMPEMDGLETLQFMRANFGEEINAIPVILFTGELDQAILDKFNKLNVRSVLNKPIEPKLLLDTIAKIFYNEPRVSHFDLHYAIEMTDGNKMLIHDMIDIFITTMPEEFQKMKELLAHGDLAALRKAVHKVKPNFHYMGIRKARKILDLLEKDLDSGKHKAQLPTKINSLQQITEAAIERLKVEKLNWVN</sequence>
<dbReference type="InterPro" id="IPR005467">
    <property type="entry name" value="His_kinase_dom"/>
</dbReference>
<keyword evidence="10 18" id="KW-0547">Nucleotide-binding</keyword>
<dbReference type="PROSITE" id="PS50894">
    <property type="entry name" value="HPT"/>
    <property type="match status" value="1"/>
</dbReference>
<dbReference type="PANTHER" id="PTHR43047">
    <property type="entry name" value="TWO-COMPONENT HISTIDINE PROTEIN KINASE"/>
    <property type="match status" value="1"/>
</dbReference>
<feature type="domain" description="Response regulatory" evidence="16">
    <location>
        <begin position="402"/>
        <end position="520"/>
    </location>
</feature>
<evidence type="ECO:0000313" key="19">
    <source>
        <dbReference type="Proteomes" id="UP001172083"/>
    </source>
</evidence>
<comment type="subcellular location">
    <subcellularLocation>
        <location evidence="2">Cell inner membrane</location>
        <topology evidence="2">Multi-pass membrane protein</topology>
    </subcellularLocation>
</comment>
<dbReference type="Gene3D" id="3.30.565.10">
    <property type="entry name" value="Histidine kinase-like ATPase, C-terminal domain"/>
    <property type="match status" value="1"/>
</dbReference>
<feature type="domain" description="HPt" evidence="17">
    <location>
        <begin position="541"/>
        <end position="635"/>
    </location>
</feature>
<evidence type="ECO:0000256" key="7">
    <source>
        <dbReference type="ARBA" id="ARBA00022679"/>
    </source>
</evidence>
<dbReference type="CDD" id="cd17546">
    <property type="entry name" value="REC_hyHK_CKI1_RcsC-like"/>
    <property type="match status" value="1"/>
</dbReference>
<dbReference type="CDD" id="cd16922">
    <property type="entry name" value="HATPase_EvgS-ArcB-TorS-like"/>
    <property type="match status" value="1"/>
</dbReference>
<dbReference type="InterPro" id="IPR004358">
    <property type="entry name" value="Sig_transdc_His_kin-like_C"/>
</dbReference>
<dbReference type="CDD" id="cd00082">
    <property type="entry name" value="HisKA"/>
    <property type="match status" value="1"/>
</dbReference>
<evidence type="ECO:0000256" key="10">
    <source>
        <dbReference type="ARBA" id="ARBA00022840"/>
    </source>
</evidence>
<reference evidence="18" key="1">
    <citation type="submission" date="2023-06" db="EMBL/GenBank/DDBJ databases">
        <title>Genomic of Agaribacillus aureum.</title>
        <authorList>
            <person name="Wang G."/>
        </authorList>
    </citation>
    <scope>NUCLEOTIDE SEQUENCE</scope>
    <source>
        <strain evidence="18">BMA12</strain>
    </source>
</reference>
<dbReference type="SMART" id="SM00387">
    <property type="entry name" value="HATPase_c"/>
    <property type="match status" value="1"/>
</dbReference>
<evidence type="ECO:0000256" key="13">
    <source>
        <dbReference type="PROSITE-ProRule" id="PRU00110"/>
    </source>
</evidence>
<proteinExistence type="predicted"/>
<name>A0ABT8LC36_9BACT</name>
<gene>
    <name evidence="18" type="ORF">QQ020_17735</name>
</gene>
<evidence type="ECO:0000259" key="16">
    <source>
        <dbReference type="PROSITE" id="PS50110"/>
    </source>
</evidence>
<dbReference type="PRINTS" id="PR00344">
    <property type="entry name" value="BCTRLSENSOR"/>
</dbReference>
<dbReference type="SMART" id="SM00448">
    <property type="entry name" value="REC"/>
    <property type="match status" value="1"/>
</dbReference>
<protein>
    <recommendedName>
        <fullName evidence="3">histidine kinase</fullName>
        <ecNumber evidence="3">2.7.13.3</ecNumber>
    </recommendedName>
</protein>
<dbReference type="GO" id="GO:0005524">
    <property type="term" value="F:ATP binding"/>
    <property type="evidence" value="ECO:0007669"/>
    <property type="project" value="UniProtKB-KW"/>
</dbReference>